<dbReference type="OrthoDB" id="10518183at2759"/>
<proteinExistence type="predicted"/>
<reference evidence="1 2" key="1">
    <citation type="submission" date="2019-08" db="EMBL/GenBank/DDBJ databases">
        <title>Draft genome sequences of two oriental melons (Cucumis melo L. var makuwa).</title>
        <authorList>
            <person name="Kwon S.-Y."/>
        </authorList>
    </citation>
    <scope>NUCLEOTIDE SEQUENCE [LARGE SCALE GENOMIC DNA]</scope>
    <source>
        <strain evidence="2">cv. SW 3</strain>
        <tissue evidence="1">Leaf</tissue>
    </source>
</reference>
<dbReference type="AlphaFoldDB" id="A0A5A7TBN1"/>
<evidence type="ECO:0000313" key="1">
    <source>
        <dbReference type="EMBL" id="KAA0040730.1"/>
    </source>
</evidence>
<evidence type="ECO:0000313" key="2">
    <source>
        <dbReference type="Proteomes" id="UP000321393"/>
    </source>
</evidence>
<gene>
    <name evidence="1" type="ORF">E6C27_scaffold45541G00050</name>
</gene>
<dbReference type="EMBL" id="SSTE01017103">
    <property type="protein sequence ID" value="KAA0040730.1"/>
    <property type="molecule type" value="Genomic_DNA"/>
</dbReference>
<organism evidence="1 2">
    <name type="scientific">Cucumis melo var. makuwa</name>
    <name type="common">Oriental melon</name>
    <dbReference type="NCBI Taxonomy" id="1194695"/>
    <lineage>
        <taxon>Eukaryota</taxon>
        <taxon>Viridiplantae</taxon>
        <taxon>Streptophyta</taxon>
        <taxon>Embryophyta</taxon>
        <taxon>Tracheophyta</taxon>
        <taxon>Spermatophyta</taxon>
        <taxon>Magnoliopsida</taxon>
        <taxon>eudicotyledons</taxon>
        <taxon>Gunneridae</taxon>
        <taxon>Pentapetalae</taxon>
        <taxon>rosids</taxon>
        <taxon>fabids</taxon>
        <taxon>Cucurbitales</taxon>
        <taxon>Cucurbitaceae</taxon>
        <taxon>Benincaseae</taxon>
        <taxon>Cucumis</taxon>
    </lineage>
</organism>
<name>A0A5A7TBN1_CUCMM</name>
<protein>
    <submittedName>
        <fullName evidence="1">Uncharacterized protein</fullName>
    </submittedName>
</protein>
<sequence length="98" mass="11325">MIPAEKTSQRKDQECHIFQEQDQLPINKSELPQLKLMELDLKKPFRGENEQTSNDSFLFLVIVEFVIKMDCPYAVNELILMLGLVASEFGNEISLPLR</sequence>
<dbReference type="Proteomes" id="UP000321393">
    <property type="component" value="Unassembled WGS sequence"/>
</dbReference>
<comment type="caution">
    <text evidence="1">The sequence shown here is derived from an EMBL/GenBank/DDBJ whole genome shotgun (WGS) entry which is preliminary data.</text>
</comment>
<accession>A0A5A7TBN1</accession>